<evidence type="ECO:0000313" key="2">
    <source>
        <dbReference type="EMBL" id="TRZ03780.1"/>
    </source>
</evidence>
<evidence type="ECO:0000313" key="3">
    <source>
        <dbReference type="Proteomes" id="UP000316079"/>
    </source>
</evidence>
<comment type="caution">
    <text evidence="2">The sequence shown here is derived from an EMBL/GenBank/DDBJ whole genome shotgun (WGS) entry which is preliminary data.</text>
</comment>
<proteinExistence type="predicted"/>
<accession>A0A553RNM5</accession>
<reference evidence="2 3" key="1">
    <citation type="journal article" date="2019" name="Sci. Data">
        <title>Hybrid genome assembly and annotation of Danionella translucida.</title>
        <authorList>
            <person name="Kadobianskyi M."/>
            <person name="Schulze L."/>
            <person name="Schuelke M."/>
            <person name="Judkewitz B."/>
        </authorList>
    </citation>
    <scope>NUCLEOTIDE SEQUENCE [LARGE SCALE GENOMIC DNA]</scope>
    <source>
        <strain evidence="2 3">Bolton</strain>
    </source>
</reference>
<feature type="region of interest" description="Disordered" evidence="1">
    <location>
        <begin position="65"/>
        <end position="91"/>
    </location>
</feature>
<name>A0A553RNM5_9TELE</name>
<protein>
    <submittedName>
        <fullName evidence="2">Uncharacterized protein</fullName>
    </submittedName>
</protein>
<gene>
    <name evidence="2" type="ORF">DNTS_004381</name>
</gene>
<dbReference type="AlphaFoldDB" id="A0A553RNM5"/>
<sequence length="121" mass="13684">MGFPLRCVTVPNVAAGALSLCPTQWGWVMERLYQRFATCPTQQFRGTLIPLQWVQEEKDMVKSKMKQLETQPYPKKEVSGSPSSSGRFGEKYRNPMEKMLSQDSNATGSDMIEDFTHCCPA</sequence>
<organism evidence="2 3">
    <name type="scientific">Danionella cerebrum</name>
    <dbReference type="NCBI Taxonomy" id="2873325"/>
    <lineage>
        <taxon>Eukaryota</taxon>
        <taxon>Metazoa</taxon>
        <taxon>Chordata</taxon>
        <taxon>Craniata</taxon>
        <taxon>Vertebrata</taxon>
        <taxon>Euteleostomi</taxon>
        <taxon>Actinopterygii</taxon>
        <taxon>Neopterygii</taxon>
        <taxon>Teleostei</taxon>
        <taxon>Ostariophysi</taxon>
        <taxon>Cypriniformes</taxon>
        <taxon>Danionidae</taxon>
        <taxon>Danioninae</taxon>
        <taxon>Danionella</taxon>
    </lineage>
</organism>
<keyword evidence="3" id="KW-1185">Reference proteome</keyword>
<dbReference type="Proteomes" id="UP000316079">
    <property type="component" value="Unassembled WGS sequence"/>
</dbReference>
<dbReference type="EMBL" id="SRMA01003627">
    <property type="protein sequence ID" value="TRZ03780.1"/>
    <property type="molecule type" value="Genomic_DNA"/>
</dbReference>
<evidence type="ECO:0000256" key="1">
    <source>
        <dbReference type="SAM" id="MobiDB-lite"/>
    </source>
</evidence>